<keyword evidence="5" id="KW-0819">tRNA processing</keyword>
<comment type="subcellular location">
    <subcellularLocation>
        <location evidence="1">Nucleus</location>
    </subcellularLocation>
</comment>
<evidence type="ECO:0000256" key="8">
    <source>
        <dbReference type="RuleBase" id="RU004398"/>
    </source>
</evidence>
<dbReference type="Pfam" id="PF08617">
    <property type="entry name" value="CGI-121"/>
    <property type="match status" value="1"/>
</dbReference>
<evidence type="ECO:0000256" key="2">
    <source>
        <dbReference type="ARBA" id="ARBA00005546"/>
    </source>
</evidence>
<organism evidence="9 10">
    <name type="scientific">Malassezia furfur</name>
    <name type="common">Pityriasis versicolor infection agent</name>
    <name type="synonym">Pityrosporum furfur</name>
    <dbReference type="NCBI Taxonomy" id="55194"/>
    <lineage>
        <taxon>Eukaryota</taxon>
        <taxon>Fungi</taxon>
        <taxon>Dikarya</taxon>
        <taxon>Basidiomycota</taxon>
        <taxon>Ustilaginomycotina</taxon>
        <taxon>Malasseziomycetes</taxon>
        <taxon>Malasseziales</taxon>
        <taxon>Malasseziaceae</taxon>
        <taxon>Malassezia</taxon>
    </lineage>
</organism>
<evidence type="ECO:0000256" key="6">
    <source>
        <dbReference type="ARBA" id="ARBA00023242"/>
    </source>
</evidence>
<evidence type="ECO:0000256" key="3">
    <source>
        <dbReference type="ARBA" id="ARBA00015316"/>
    </source>
</evidence>
<dbReference type="Gene3D" id="3.30.2380.10">
    <property type="entry name" value="CGI121/TPRKB"/>
    <property type="match status" value="1"/>
</dbReference>
<evidence type="ECO:0000313" key="10">
    <source>
        <dbReference type="Proteomes" id="UP000818624"/>
    </source>
</evidence>
<keyword evidence="6 8" id="KW-0539">Nucleus</keyword>
<dbReference type="InterPro" id="IPR013926">
    <property type="entry name" value="CGI121/TPRKB"/>
</dbReference>
<sequence>METVRLPAAWAHGAYERVYVAQFAHVRNGAALKDALIAASKSPENSDERRRMDYAFVDARLLVSRAQLLTAVVEAIVASERMRNDAPVGLKTPSIHSEILWTLNPNNNIADALRRFGVSASTETLVLVHVTRAPPHGPEPAEVVAAMDALVDGELCPGGLALPGDAAEGAASEVDAADRSLAHLSLAEPALDWKALSKVYKLHDAYDYARATPRSVEPLVSSTVATKFLG</sequence>
<evidence type="ECO:0000256" key="5">
    <source>
        <dbReference type="ARBA" id="ARBA00022694"/>
    </source>
</evidence>
<evidence type="ECO:0000313" key="9">
    <source>
        <dbReference type="EMBL" id="WFD46021.1"/>
    </source>
</evidence>
<name>A0ABY8EK77_MALFU</name>
<accession>A0ABY8EK77</accession>
<keyword evidence="10" id="KW-1185">Reference proteome</keyword>
<gene>
    <name evidence="9" type="ORF">GLX27_000649</name>
</gene>
<dbReference type="SUPFAM" id="SSF143870">
    <property type="entry name" value="PF0523-like"/>
    <property type="match status" value="1"/>
</dbReference>
<comment type="similarity">
    <text evidence="2 8">Belongs to the CGI121/TPRKB family.</text>
</comment>
<reference evidence="9 10" key="1">
    <citation type="journal article" date="2020" name="Elife">
        <title>Loss of centromere function drives karyotype evolution in closely related Malassezia species.</title>
        <authorList>
            <person name="Sankaranarayanan S.R."/>
            <person name="Ianiri G."/>
            <person name="Coelho M.A."/>
            <person name="Reza M.H."/>
            <person name="Thimmappa B.C."/>
            <person name="Ganguly P."/>
            <person name="Vadnala R.N."/>
            <person name="Sun S."/>
            <person name="Siddharthan R."/>
            <person name="Tellgren-Roth C."/>
            <person name="Dawson T.L."/>
            <person name="Heitman J."/>
            <person name="Sanyal K."/>
        </authorList>
    </citation>
    <scope>NUCLEOTIDE SEQUENCE [LARGE SCALE GENOMIC DNA]</scope>
    <source>
        <strain evidence="9">CBS14141</strain>
    </source>
</reference>
<dbReference type="Proteomes" id="UP000818624">
    <property type="component" value="Chromosome 1"/>
</dbReference>
<dbReference type="InterPro" id="IPR036504">
    <property type="entry name" value="CGI121/TPRKB_sf"/>
</dbReference>
<dbReference type="PANTHER" id="PTHR15840">
    <property type="entry name" value="CGI-121 FAMILY MEMBER"/>
    <property type="match status" value="1"/>
</dbReference>
<evidence type="ECO:0000256" key="4">
    <source>
        <dbReference type="ARBA" id="ARBA00016009"/>
    </source>
</evidence>
<evidence type="ECO:0000256" key="7">
    <source>
        <dbReference type="ARBA" id="ARBA00025043"/>
    </source>
</evidence>
<dbReference type="PANTHER" id="PTHR15840:SF10">
    <property type="entry name" value="EKC_KEOPS COMPLEX SUBUNIT TPRKB"/>
    <property type="match status" value="1"/>
</dbReference>
<proteinExistence type="inferred from homology"/>
<evidence type="ECO:0000256" key="1">
    <source>
        <dbReference type="ARBA" id="ARBA00004123"/>
    </source>
</evidence>
<comment type="function">
    <text evidence="7">Component of the EKC/KEOPS complex that is required for the formation of a threonylcarbamoyl group on adenosine at position 37 (t(6)A37) in tRNAs that read codons beginning with adenine. The complex is probably involved in the transfer of the threonylcarbamoyl moiety of threonylcarbamoyl-AMP (TC-AMP) to the N6 group of A37. CGI121 acts as an allosteric effector that regulates the t(6)A activity of the complex. The EKC/KEOPS complex also promotes both telomere uncapping and telomere elongation. The complex is required for efficient recruitment of transcriptional coactivators. CGI121 is not required for tRNA modification.</text>
</comment>
<dbReference type="EMBL" id="CP046234">
    <property type="protein sequence ID" value="WFD46021.1"/>
    <property type="molecule type" value="Genomic_DNA"/>
</dbReference>
<protein>
    <recommendedName>
        <fullName evidence="4">EKC/KEOPS complex subunit CGI121</fullName>
    </recommendedName>
    <alternativeName>
        <fullName evidence="3">EKC/KEOPS complex subunit cgi121</fullName>
    </alternativeName>
</protein>